<dbReference type="InterPro" id="IPR025345">
    <property type="entry name" value="DUF4249"/>
</dbReference>
<keyword evidence="3" id="KW-1185">Reference proteome</keyword>
<protein>
    <recommendedName>
        <fullName evidence="4">DUF4249 domain-containing protein</fullName>
    </recommendedName>
</protein>
<evidence type="ECO:0000313" key="2">
    <source>
        <dbReference type="EMBL" id="KPM49673.1"/>
    </source>
</evidence>
<proteinExistence type="predicted"/>
<reference evidence="2 3" key="1">
    <citation type="submission" date="2015-07" db="EMBL/GenBank/DDBJ databases">
        <title>The draft genome sequence of Leadbetterella sp. JN14-9.</title>
        <authorList>
            <person name="Liu Y."/>
            <person name="Du J."/>
            <person name="Shao Z."/>
        </authorList>
    </citation>
    <scope>NUCLEOTIDE SEQUENCE [LARGE SCALE GENOMIC DNA]</scope>
    <source>
        <strain evidence="2 3">JN14-9</strain>
    </source>
</reference>
<dbReference type="STRING" id="1605367.AFM12_03520"/>
<organism evidence="2 3">
    <name type="scientific">Jiulongibacter sediminis</name>
    <dbReference type="NCBI Taxonomy" id="1605367"/>
    <lineage>
        <taxon>Bacteria</taxon>
        <taxon>Pseudomonadati</taxon>
        <taxon>Bacteroidota</taxon>
        <taxon>Cytophagia</taxon>
        <taxon>Cytophagales</taxon>
        <taxon>Leadbetterellaceae</taxon>
        <taxon>Jiulongibacter</taxon>
    </lineage>
</organism>
<evidence type="ECO:0000256" key="1">
    <source>
        <dbReference type="SAM" id="MobiDB-lite"/>
    </source>
</evidence>
<comment type="caution">
    <text evidence="2">The sequence shown here is derived from an EMBL/GenBank/DDBJ whole genome shotgun (WGS) entry which is preliminary data.</text>
</comment>
<dbReference type="Proteomes" id="UP000050454">
    <property type="component" value="Unassembled WGS sequence"/>
</dbReference>
<accession>A0A0P7BFM9</accession>
<dbReference type="AlphaFoldDB" id="A0A0P7BFM9"/>
<feature type="region of interest" description="Disordered" evidence="1">
    <location>
        <begin position="332"/>
        <end position="354"/>
    </location>
</feature>
<dbReference type="Pfam" id="PF14054">
    <property type="entry name" value="DUF4249"/>
    <property type="match status" value="1"/>
</dbReference>
<gene>
    <name evidence="2" type="ORF">AFM12_03520</name>
</gene>
<evidence type="ECO:0008006" key="4">
    <source>
        <dbReference type="Google" id="ProtNLM"/>
    </source>
</evidence>
<sequence>MFSCIEPFDTAFRLTDSILVVDGNLTDQETGNYVSLRNSKPSSISSSSSIFEPIKDANVWVLVDDSEKVNLSHFDAGTYSFPEGFKAENGRSYQLFFDLSNGNSYQSDAQVLKTVSPIKKVYQEFVSDGIRVRDITAAGHKIYLDMDEPEGKGDAYYWTWKSYEKQNYCTECYGGRYYRNPGEAEGVCVSDQLLIRYNVTYDYKCEKPCWEIIYSNTLNAMNDAFIDGRSLVGKQVAEVPLYTRNGAVIEIKQHAINDKAYKYLKLLIDQNQNSGGLADTPSTALIGNMTSSTNRSESVGGYFVVSSVHTVHYFLDRADVINGVKAVGFQARESNPEPSGADTTRPPLAPCNESVNRTSVQPINWID</sequence>
<dbReference type="EMBL" id="LGTQ01000005">
    <property type="protein sequence ID" value="KPM49673.1"/>
    <property type="molecule type" value="Genomic_DNA"/>
</dbReference>
<evidence type="ECO:0000313" key="3">
    <source>
        <dbReference type="Proteomes" id="UP000050454"/>
    </source>
</evidence>
<name>A0A0P7BFM9_9BACT</name>